<gene>
    <name evidence="2" type="ORF">TeGR_g7613</name>
</gene>
<organism evidence="2 3">
    <name type="scientific">Tetraparma gracilis</name>
    <dbReference type="NCBI Taxonomy" id="2962635"/>
    <lineage>
        <taxon>Eukaryota</taxon>
        <taxon>Sar</taxon>
        <taxon>Stramenopiles</taxon>
        <taxon>Ochrophyta</taxon>
        <taxon>Bolidophyceae</taxon>
        <taxon>Parmales</taxon>
        <taxon>Triparmaceae</taxon>
        <taxon>Tetraparma</taxon>
    </lineage>
</organism>
<evidence type="ECO:0000313" key="2">
    <source>
        <dbReference type="EMBL" id="GMI33268.1"/>
    </source>
</evidence>
<keyword evidence="3" id="KW-1185">Reference proteome</keyword>
<dbReference type="PANTHER" id="PTHR31410:SF1">
    <property type="entry name" value="POST-GPI ATTACHMENT TO PROTEINS FACTOR 4"/>
    <property type="match status" value="1"/>
</dbReference>
<dbReference type="InterPro" id="IPR029675">
    <property type="entry name" value="PGAP4"/>
</dbReference>
<comment type="caution">
    <text evidence="2">The sequence shown here is derived from an EMBL/GenBank/DDBJ whole genome shotgun (WGS) entry which is preliminary data.</text>
</comment>
<keyword evidence="1" id="KW-0812">Transmembrane</keyword>
<dbReference type="PANTHER" id="PTHR31410">
    <property type="entry name" value="TRANSMEMBRANE PROTEIN 246"/>
    <property type="match status" value="1"/>
</dbReference>
<name>A0ABQ6MU47_9STRA</name>
<reference evidence="2 3" key="1">
    <citation type="journal article" date="2023" name="Commun. Biol.">
        <title>Genome analysis of Parmales, the sister group of diatoms, reveals the evolutionary specialization of diatoms from phago-mixotrophs to photoautotrophs.</title>
        <authorList>
            <person name="Ban H."/>
            <person name="Sato S."/>
            <person name="Yoshikawa S."/>
            <person name="Yamada K."/>
            <person name="Nakamura Y."/>
            <person name="Ichinomiya M."/>
            <person name="Sato N."/>
            <person name="Blanc-Mathieu R."/>
            <person name="Endo H."/>
            <person name="Kuwata A."/>
            <person name="Ogata H."/>
        </authorList>
    </citation>
    <scope>NUCLEOTIDE SEQUENCE [LARGE SCALE GENOMIC DNA]</scope>
</reference>
<sequence length="481" mass="53012">MDHRVGLRLALFLCVLQFLVYFVVTSYSRQTRFSYLYEPDFPSYSALVRSRQDFAAAAIRLKGALRSSQDAITQVPPDSAGSTPLPTFCVGVIATDARLNTHYLLQTVGSLSELGGVDTSDPRVARFFVSMRVSEPPSSPSLKPSSDDPLDLSHPDLSALISAGVEVLPHSHAAGKAPQWLKNQVDDYVLAMRTCVPEEGEPLADYVVLMEEDVWVTKDFLAKLSDAVSKLEQKTPRSAVLKLFATSFWSGFERTSEDVTKIAVVGLAFAVAMDVLIEVFLRVLGKDSASLLPLSREGSGEQGGWARKRPPTGLSKFCSWGKVRWLLRMYFVGVGVAIAMTVEKQGLGLTDMSSRGVYENTVGASNLGMVYASQDVPRIVDFLHARTKPESRRHFPIDVLMKDYVESLGDDATQYIVIPCLVDHTGMKTSSETKAKQRMFLSDAHYYANSMKFASVFEDLSGEVLDEMTESLTARLSQIDK</sequence>
<dbReference type="Proteomes" id="UP001165060">
    <property type="component" value="Unassembled WGS sequence"/>
</dbReference>
<keyword evidence="1" id="KW-0472">Membrane</keyword>
<feature type="transmembrane region" description="Helical" evidence="1">
    <location>
        <begin position="6"/>
        <end position="24"/>
    </location>
</feature>
<dbReference type="EMBL" id="BRYB01003241">
    <property type="protein sequence ID" value="GMI33268.1"/>
    <property type="molecule type" value="Genomic_DNA"/>
</dbReference>
<keyword evidence="1" id="KW-1133">Transmembrane helix</keyword>
<protein>
    <submittedName>
        <fullName evidence="2">Uncharacterized protein</fullName>
    </submittedName>
</protein>
<evidence type="ECO:0000256" key="1">
    <source>
        <dbReference type="SAM" id="Phobius"/>
    </source>
</evidence>
<accession>A0ABQ6MU47</accession>
<evidence type="ECO:0000313" key="3">
    <source>
        <dbReference type="Proteomes" id="UP001165060"/>
    </source>
</evidence>
<proteinExistence type="predicted"/>